<dbReference type="EMBL" id="JAGGJQ010000003">
    <property type="protein sequence ID" value="MBP1839390.1"/>
    <property type="molecule type" value="Genomic_DNA"/>
</dbReference>
<dbReference type="EMBL" id="JAUSUU010000003">
    <property type="protein sequence ID" value="MDQ0334694.1"/>
    <property type="molecule type" value="Genomic_DNA"/>
</dbReference>
<keyword evidence="6" id="KW-1185">Reference proteome</keyword>
<dbReference type="PANTHER" id="PTHR42852:SF13">
    <property type="entry name" value="PROTEIN DIPZ"/>
    <property type="match status" value="1"/>
</dbReference>
<proteinExistence type="predicted"/>
<name>A0A9X1CBM8_9FLAO</name>
<dbReference type="InterPro" id="IPR013766">
    <property type="entry name" value="Thioredoxin_domain"/>
</dbReference>
<dbReference type="GO" id="GO:0016209">
    <property type="term" value="F:antioxidant activity"/>
    <property type="evidence" value="ECO:0007669"/>
    <property type="project" value="InterPro"/>
</dbReference>
<evidence type="ECO:0000313" key="3">
    <source>
        <dbReference type="EMBL" id="MBP1839390.1"/>
    </source>
</evidence>
<dbReference type="Proteomes" id="UP001138672">
    <property type="component" value="Unassembled WGS sequence"/>
</dbReference>
<organism evidence="3 5">
    <name type="scientific">Formosa algae</name>
    <dbReference type="NCBI Taxonomy" id="225843"/>
    <lineage>
        <taxon>Bacteria</taxon>
        <taxon>Pseudomonadati</taxon>
        <taxon>Bacteroidota</taxon>
        <taxon>Flavobacteriia</taxon>
        <taxon>Flavobacteriales</taxon>
        <taxon>Flavobacteriaceae</taxon>
        <taxon>Formosa</taxon>
    </lineage>
</organism>
<evidence type="ECO:0000259" key="2">
    <source>
        <dbReference type="PROSITE" id="PS51352"/>
    </source>
</evidence>
<dbReference type="SUPFAM" id="SSF52833">
    <property type="entry name" value="Thioredoxin-like"/>
    <property type="match status" value="1"/>
</dbReference>
<sequence length="180" mass="20691">MKKIVVWALLGCFACKNDVKKETELKVNTPEITAKTTEDYAALKVYDNFDSLEPLLNIKDDKVHVVNFWATWCAPCVKELPHFEKLRTVYAKKGVDVLLVSLDFPNAFETKLKPFIANQNIQSSVVVLNDPDSNTWIPKIESSWSGSIPVTIIYKNNIRKFYETPFTYEALEKELHTFLE</sequence>
<evidence type="ECO:0000313" key="5">
    <source>
        <dbReference type="Proteomes" id="UP001138672"/>
    </source>
</evidence>
<dbReference type="OrthoDB" id="9815205at2"/>
<dbReference type="Proteomes" id="UP001231587">
    <property type="component" value="Unassembled WGS sequence"/>
</dbReference>
<dbReference type="GO" id="GO:0016853">
    <property type="term" value="F:isomerase activity"/>
    <property type="evidence" value="ECO:0007669"/>
    <property type="project" value="UniProtKB-KW"/>
</dbReference>
<dbReference type="PANTHER" id="PTHR42852">
    <property type="entry name" value="THIOL:DISULFIDE INTERCHANGE PROTEIN DSBE"/>
    <property type="match status" value="1"/>
</dbReference>
<dbReference type="Pfam" id="PF00578">
    <property type="entry name" value="AhpC-TSA"/>
    <property type="match status" value="1"/>
</dbReference>
<evidence type="ECO:0000313" key="6">
    <source>
        <dbReference type="Proteomes" id="UP001231587"/>
    </source>
</evidence>
<dbReference type="Gene3D" id="3.40.30.10">
    <property type="entry name" value="Glutaredoxin"/>
    <property type="match status" value="1"/>
</dbReference>
<keyword evidence="3" id="KW-0413">Isomerase</keyword>
<dbReference type="AlphaFoldDB" id="A0A9X1CBM8"/>
<accession>A0A9X1CBM8</accession>
<reference evidence="3" key="1">
    <citation type="submission" date="2021-03" db="EMBL/GenBank/DDBJ databases">
        <title>Genomic Encyclopedia of Type Strains, Phase IV (KMG-IV): sequencing the most valuable type-strain genomes for metagenomic binning, comparative biology and taxonomic classification.</title>
        <authorList>
            <person name="Goeker M."/>
        </authorList>
    </citation>
    <scope>NUCLEOTIDE SEQUENCE</scope>
    <source>
        <strain evidence="3">DSM 15523</strain>
        <strain evidence="4 6">DSM 16476</strain>
    </source>
</reference>
<dbReference type="InterPro" id="IPR017937">
    <property type="entry name" value="Thioredoxin_CS"/>
</dbReference>
<comment type="caution">
    <text evidence="3">The sequence shown here is derived from an EMBL/GenBank/DDBJ whole genome shotgun (WGS) entry which is preliminary data.</text>
</comment>
<dbReference type="PROSITE" id="PS51352">
    <property type="entry name" value="THIOREDOXIN_2"/>
    <property type="match status" value="1"/>
</dbReference>
<protein>
    <submittedName>
        <fullName evidence="3">Thiol-disulfide isomerase/thioredoxin</fullName>
    </submittedName>
</protein>
<dbReference type="RefSeq" id="WP_057779713.1">
    <property type="nucleotide sequence ID" value="NZ_JAGGJQ010000003.1"/>
</dbReference>
<keyword evidence="1" id="KW-0676">Redox-active center</keyword>
<evidence type="ECO:0000256" key="1">
    <source>
        <dbReference type="ARBA" id="ARBA00023284"/>
    </source>
</evidence>
<dbReference type="GO" id="GO:0016491">
    <property type="term" value="F:oxidoreductase activity"/>
    <property type="evidence" value="ECO:0007669"/>
    <property type="project" value="InterPro"/>
</dbReference>
<dbReference type="CDD" id="cd02966">
    <property type="entry name" value="TlpA_like_family"/>
    <property type="match status" value="1"/>
</dbReference>
<evidence type="ECO:0000313" key="4">
    <source>
        <dbReference type="EMBL" id="MDQ0334694.1"/>
    </source>
</evidence>
<feature type="domain" description="Thioredoxin" evidence="2">
    <location>
        <begin position="23"/>
        <end position="180"/>
    </location>
</feature>
<dbReference type="PROSITE" id="PS00194">
    <property type="entry name" value="THIOREDOXIN_1"/>
    <property type="match status" value="1"/>
</dbReference>
<dbReference type="InterPro" id="IPR036249">
    <property type="entry name" value="Thioredoxin-like_sf"/>
</dbReference>
<dbReference type="InterPro" id="IPR050553">
    <property type="entry name" value="Thioredoxin_ResA/DsbE_sf"/>
</dbReference>
<gene>
    <name evidence="3" type="ORF">J2Z56_001301</name>
    <name evidence="4" type="ORF">J2Z57_001127</name>
</gene>
<dbReference type="InterPro" id="IPR000866">
    <property type="entry name" value="AhpC/TSA"/>
</dbReference>